<protein>
    <submittedName>
        <fullName evidence="2">Squalene synthase</fullName>
    </submittedName>
</protein>
<dbReference type="PANTHER" id="PTHR11626:SF2">
    <property type="entry name" value="SQUALENE SYNTHASE"/>
    <property type="match status" value="1"/>
</dbReference>
<dbReference type="Proteomes" id="UP001604277">
    <property type="component" value="Unassembled WGS sequence"/>
</dbReference>
<dbReference type="Pfam" id="PF00494">
    <property type="entry name" value="SQS_PSY"/>
    <property type="match status" value="1"/>
</dbReference>
<dbReference type="InterPro" id="IPR006449">
    <property type="entry name" value="Squal_synth-like"/>
</dbReference>
<comment type="caution">
    <text evidence="2">The sequence shown here is derived from an EMBL/GenBank/DDBJ whole genome shotgun (WGS) entry which is preliminary data.</text>
</comment>
<proteinExistence type="inferred from homology"/>
<dbReference type="InterPro" id="IPR033904">
    <property type="entry name" value="Trans_IPPS_HH"/>
</dbReference>
<evidence type="ECO:0000256" key="1">
    <source>
        <dbReference type="ARBA" id="ARBA00006251"/>
    </source>
</evidence>
<dbReference type="FunFam" id="1.10.600.10:FF:000023">
    <property type="entry name" value="Squalene synthase"/>
    <property type="match status" value="1"/>
</dbReference>
<dbReference type="InterPro" id="IPR044844">
    <property type="entry name" value="Trans_IPPS_euk-type"/>
</dbReference>
<dbReference type="AlphaFoldDB" id="A0ABD1QMX0"/>
<accession>A0ABD1QMX0</accession>
<evidence type="ECO:0000313" key="2">
    <source>
        <dbReference type="EMBL" id="KAL2477112.1"/>
    </source>
</evidence>
<keyword evidence="3" id="KW-1185">Reference proteome</keyword>
<dbReference type="GO" id="GO:0051996">
    <property type="term" value="F:squalene synthase [NAD(P)H] activity"/>
    <property type="evidence" value="ECO:0007669"/>
    <property type="project" value="UniProtKB-ARBA"/>
</dbReference>
<reference evidence="3" key="1">
    <citation type="submission" date="2024-07" db="EMBL/GenBank/DDBJ databases">
        <title>Two chromosome-level genome assemblies of Korean endemic species Abeliophyllum distichum and Forsythia ovata (Oleaceae).</title>
        <authorList>
            <person name="Jang H."/>
        </authorList>
    </citation>
    <scope>NUCLEOTIDE SEQUENCE [LARGE SCALE GENOMIC DNA]</scope>
</reference>
<dbReference type="InterPro" id="IPR002060">
    <property type="entry name" value="Squ/phyt_synthse"/>
</dbReference>
<dbReference type="CDD" id="cd00683">
    <property type="entry name" value="Trans_IPPS_HH"/>
    <property type="match status" value="1"/>
</dbReference>
<dbReference type="NCBIfam" id="TIGR01559">
    <property type="entry name" value="squal_synth"/>
    <property type="match status" value="1"/>
</dbReference>
<dbReference type="Gene3D" id="1.10.600.10">
    <property type="entry name" value="Farnesyl Diphosphate Synthase"/>
    <property type="match status" value="1"/>
</dbReference>
<gene>
    <name evidence="2" type="ORF">Fot_46126</name>
</gene>
<dbReference type="PANTHER" id="PTHR11626">
    <property type="entry name" value="FARNESYL-DIPHOSPHATE FARNESYLTRANSFERASE"/>
    <property type="match status" value="1"/>
</dbReference>
<dbReference type="EMBL" id="JBFOLJ010000014">
    <property type="protein sequence ID" value="KAL2477112.1"/>
    <property type="molecule type" value="Genomic_DNA"/>
</dbReference>
<dbReference type="SUPFAM" id="SSF48576">
    <property type="entry name" value="Terpenoid synthases"/>
    <property type="match status" value="1"/>
</dbReference>
<comment type="similarity">
    <text evidence="1">Belongs to the phytoene/squalene synthase family.</text>
</comment>
<dbReference type="InterPro" id="IPR008949">
    <property type="entry name" value="Isoprenoid_synthase_dom_sf"/>
</dbReference>
<sequence length="459" mass="52059">MSILSLIPATASISTATTRSFAASGLPQYFSSTSIRMIRKNSPSTVANCLREISSHRNPEFYPTTELNMVVRLAEKQIPPVPHWRFCYTMLRKVFVYGAFLIHRLDPELRNAVCILSLVLHALDTVEDDTSIATEVKVPIMMAFHRHIYDREWHFACGTKNYRVLMDKFHHVSTAFLELGSSYQEVIEDVTKMMGAGMAKFIFKEIRPLTTALAFQVETIDDYNEYCHYVAGIVGLGFAKLFHLSGIEDLPPDTFFHSVSIFAQKADVIQDYLEDINEIPKARMFWPRQIWSKYADKLEDFKYEKNSVKALYCLNEMVTNALIHAEDCLKNISAVQDPAIFQSCAMTQIVAIGTLASCYNNIQVFRGVEKMRYGLATKAVHGTKTISNFYCVFHDFTCILKSKIDDNDPNATKTKDSIEAILKVLQKLRNLKMEGLISKEKPLLIKEVPAVEANIKSIG</sequence>
<organism evidence="2 3">
    <name type="scientific">Forsythia ovata</name>
    <dbReference type="NCBI Taxonomy" id="205694"/>
    <lineage>
        <taxon>Eukaryota</taxon>
        <taxon>Viridiplantae</taxon>
        <taxon>Streptophyta</taxon>
        <taxon>Embryophyta</taxon>
        <taxon>Tracheophyta</taxon>
        <taxon>Spermatophyta</taxon>
        <taxon>Magnoliopsida</taxon>
        <taxon>eudicotyledons</taxon>
        <taxon>Gunneridae</taxon>
        <taxon>Pentapetalae</taxon>
        <taxon>asterids</taxon>
        <taxon>lamiids</taxon>
        <taxon>Lamiales</taxon>
        <taxon>Oleaceae</taxon>
        <taxon>Forsythieae</taxon>
        <taxon>Forsythia</taxon>
    </lineage>
</organism>
<name>A0ABD1QMX0_9LAMI</name>
<evidence type="ECO:0000313" key="3">
    <source>
        <dbReference type="Proteomes" id="UP001604277"/>
    </source>
</evidence>